<protein>
    <submittedName>
        <fullName evidence="1">Uncharacterized protein</fullName>
    </submittedName>
</protein>
<proteinExistence type="predicted"/>
<dbReference type="EMBL" id="CABFNB010000035">
    <property type="protein sequence ID" value="VTZ59990.1"/>
    <property type="molecule type" value="Genomic_DNA"/>
</dbReference>
<accession>A0A508WR70</accession>
<evidence type="ECO:0000313" key="1">
    <source>
        <dbReference type="EMBL" id="VTZ59990.1"/>
    </source>
</evidence>
<organism evidence="1">
    <name type="scientific">Sinorhizobium medicae</name>
    <dbReference type="NCBI Taxonomy" id="110321"/>
    <lineage>
        <taxon>Bacteria</taxon>
        <taxon>Pseudomonadati</taxon>
        <taxon>Pseudomonadota</taxon>
        <taxon>Alphaproteobacteria</taxon>
        <taxon>Hyphomicrobiales</taxon>
        <taxon>Rhizobiaceae</taxon>
        <taxon>Sinorhizobium/Ensifer group</taxon>
        <taxon>Sinorhizobium</taxon>
    </lineage>
</organism>
<name>A0A508WR70_9HYPH</name>
<reference evidence="1" key="1">
    <citation type="submission" date="2019-06" db="EMBL/GenBank/DDBJ databases">
        <authorList>
            <person name="Le Quere A."/>
            <person name="Colella S."/>
        </authorList>
    </citation>
    <scope>NUCLEOTIDE SEQUENCE</scope>
    <source>
        <strain evidence="1">EmedicaeMD41</strain>
    </source>
</reference>
<gene>
    <name evidence="1" type="ORF">EMEDMD4_130041</name>
</gene>
<dbReference type="AlphaFoldDB" id="A0A508WR70"/>
<sequence length="127" mass="14689">MRRQDAFRRRRVFGKNHRTSMRLSCRRLRDLEQYVELLNVCRPAASGPDDTVEAVADQGYKVVFTGLALDSYSGEQQAARIGSRQIRTRQMRCAAVHLRYDRFNGAQDFRRRQGLASLQIEERQGGL</sequence>
<dbReference type="Proteomes" id="UP000507954">
    <property type="component" value="Unassembled WGS sequence"/>
</dbReference>